<evidence type="ECO:0000313" key="2">
    <source>
        <dbReference type="Proteomes" id="UP000010074"/>
    </source>
</evidence>
<evidence type="ECO:0000313" key="1">
    <source>
        <dbReference type="EMBL" id="AFY01969.1"/>
    </source>
</evidence>
<dbReference type="EMBL" id="CP002930">
    <property type="protein sequence ID" value="AFY01969.1"/>
    <property type="molecule type" value="Genomic_DNA"/>
</dbReference>
<proteinExistence type="predicted"/>
<dbReference type="KEGG" id="bbat:Bdt_2286"/>
<name>K7ZAZ2_BDEBC</name>
<protein>
    <recommendedName>
        <fullName evidence="3">DUF3465 domain-containing protein</fullName>
    </recommendedName>
</protein>
<accession>K7ZAZ2</accession>
<dbReference type="STRING" id="1069642.Bdt_2286"/>
<dbReference type="Proteomes" id="UP000010074">
    <property type="component" value="Chromosome"/>
</dbReference>
<evidence type="ECO:0008006" key="3">
    <source>
        <dbReference type="Google" id="ProtNLM"/>
    </source>
</evidence>
<sequence>MISCSAFASDRIPQCFDRKDRMEFNESQVLTWREFMENKFTARAFVDGTLVRLMEDRQGHVHFEVDLDENLNTDDDRVEVIYNVKYGKLPEYQPGDRVIACGDFVVDRYSPHKAVIHWLHINPKKGGPHEDGFIALNGQVAGLTDSKGSKK</sequence>
<gene>
    <name evidence="1" type="ORF">Bdt_2286</name>
</gene>
<organism evidence="1 2">
    <name type="scientific">Bdellovibrio bacteriovorus str. Tiberius</name>
    <dbReference type="NCBI Taxonomy" id="1069642"/>
    <lineage>
        <taxon>Bacteria</taxon>
        <taxon>Pseudomonadati</taxon>
        <taxon>Bdellovibrionota</taxon>
        <taxon>Bdellovibrionia</taxon>
        <taxon>Bdellovibrionales</taxon>
        <taxon>Pseudobdellovibrionaceae</taxon>
        <taxon>Bdellovibrio</taxon>
    </lineage>
</organism>
<dbReference type="AlphaFoldDB" id="K7ZAZ2"/>
<dbReference type="PATRIC" id="fig|1069642.3.peg.2260"/>
<dbReference type="HOGENOM" id="CLU_1933918_0_0_7"/>
<reference evidence="1 2" key="1">
    <citation type="journal article" date="2012" name="BMC Genomics">
        <title>Genome analysis of a simultaneously predatory and prey-independent, novel Bdellovibrio bacteriovorus from the River Tiber, supports in silico predictions of both ancient and recent lateral gene transfer from diverse bacteria.</title>
        <authorList>
            <person name="Hobley L."/>
            <person name="Lerner T.R."/>
            <person name="Williams L.E."/>
            <person name="Lambert C."/>
            <person name="Till R."/>
            <person name="Milner D.S."/>
            <person name="Basford S.M."/>
            <person name="Capeness M.J."/>
            <person name="Fenton A.K."/>
            <person name="Atterbury R.J."/>
            <person name="Harris M.A."/>
            <person name="Sockett R.E."/>
        </authorList>
    </citation>
    <scope>NUCLEOTIDE SEQUENCE [LARGE SCALE GENOMIC DNA]</scope>
    <source>
        <strain evidence="1 2">Tiberius</strain>
    </source>
</reference>